<accession>A0A8J5WR95</accession>
<name>A0A8J5WR95_ZIZPA</name>
<dbReference type="Proteomes" id="UP000729402">
    <property type="component" value="Unassembled WGS sequence"/>
</dbReference>
<evidence type="ECO:0008006" key="4">
    <source>
        <dbReference type="Google" id="ProtNLM"/>
    </source>
</evidence>
<sequence length="198" mass="21677">MKQRELCKRHGLSAAGSKPDLAARFTAIPSPEQGGAPRAKGVVGVVVGKGCLKRSGGGCSGVPKKVTFALEEEAEEEIEMGTRRRRTRVKCSQVAANTRERQRKMLTATEDGDVAAAAAPNTRHLRNRVVQINDNVVRKTQISKKPENKRKSCRPSTQRHQQLASSLEEEAEQIVPAPCVVPQLRRSARSHSNRLVVN</sequence>
<comment type="caution">
    <text evidence="2">The sequence shown here is derived from an EMBL/GenBank/DDBJ whole genome shotgun (WGS) entry which is preliminary data.</text>
</comment>
<feature type="region of interest" description="Disordered" evidence="1">
    <location>
        <begin position="142"/>
        <end position="172"/>
    </location>
</feature>
<organism evidence="2 3">
    <name type="scientific">Zizania palustris</name>
    <name type="common">Northern wild rice</name>
    <dbReference type="NCBI Taxonomy" id="103762"/>
    <lineage>
        <taxon>Eukaryota</taxon>
        <taxon>Viridiplantae</taxon>
        <taxon>Streptophyta</taxon>
        <taxon>Embryophyta</taxon>
        <taxon>Tracheophyta</taxon>
        <taxon>Spermatophyta</taxon>
        <taxon>Magnoliopsida</taxon>
        <taxon>Liliopsida</taxon>
        <taxon>Poales</taxon>
        <taxon>Poaceae</taxon>
        <taxon>BOP clade</taxon>
        <taxon>Oryzoideae</taxon>
        <taxon>Oryzeae</taxon>
        <taxon>Zizaniinae</taxon>
        <taxon>Zizania</taxon>
    </lineage>
</organism>
<evidence type="ECO:0000313" key="3">
    <source>
        <dbReference type="Proteomes" id="UP000729402"/>
    </source>
</evidence>
<reference evidence="2" key="2">
    <citation type="submission" date="2021-02" db="EMBL/GenBank/DDBJ databases">
        <authorList>
            <person name="Kimball J.A."/>
            <person name="Haas M.W."/>
            <person name="Macchietto M."/>
            <person name="Kono T."/>
            <person name="Duquette J."/>
            <person name="Shao M."/>
        </authorList>
    </citation>
    <scope>NUCLEOTIDE SEQUENCE</scope>
    <source>
        <tissue evidence="2">Fresh leaf tissue</tissue>
    </source>
</reference>
<keyword evidence="3" id="KW-1185">Reference proteome</keyword>
<gene>
    <name evidence="2" type="ORF">GUJ93_ZPchr0012g19626</name>
</gene>
<dbReference type="OrthoDB" id="658285at2759"/>
<dbReference type="AlphaFoldDB" id="A0A8J5WR95"/>
<reference evidence="2" key="1">
    <citation type="journal article" date="2021" name="bioRxiv">
        <title>Whole Genome Assembly and Annotation of Northern Wild Rice, Zizania palustris L., Supports a Whole Genome Duplication in the Zizania Genus.</title>
        <authorList>
            <person name="Haas M."/>
            <person name="Kono T."/>
            <person name="Macchietto M."/>
            <person name="Millas R."/>
            <person name="McGilp L."/>
            <person name="Shao M."/>
            <person name="Duquette J."/>
            <person name="Hirsch C.N."/>
            <person name="Kimball J."/>
        </authorList>
    </citation>
    <scope>NUCLEOTIDE SEQUENCE</scope>
    <source>
        <tissue evidence="2">Fresh leaf tissue</tissue>
    </source>
</reference>
<evidence type="ECO:0000256" key="1">
    <source>
        <dbReference type="SAM" id="MobiDB-lite"/>
    </source>
</evidence>
<protein>
    <recommendedName>
        <fullName evidence="4">SAP domain-containing protein</fullName>
    </recommendedName>
</protein>
<evidence type="ECO:0000313" key="2">
    <source>
        <dbReference type="EMBL" id="KAG8093697.1"/>
    </source>
</evidence>
<feature type="compositionally biased region" description="Polar residues" evidence="1">
    <location>
        <begin position="154"/>
        <end position="165"/>
    </location>
</feature>
<proteinExistence type="predicted"/>
<dbReference type="EMBL" id="JAAALK010000080">
    <property type="protein sequence ID" value="KAG8093697.1"/>
    <property type="molecule type" value="Genomic_DNA"/>
</dbReference>